<evidence type="ECO:0000259" key="7">
    <source>
        <dbReference type="PROSITE" id="PS50053"/>
    </source>
</evidence>
<dbReference type="InterPro" id="IPR029071">
    <property type="entry name" value="Ubiquitin-like_domsf"/>
</dbReference>
<evidence type="ECO:0000256" key="1">
    <source>
        <dbReference type="ARBA" id="ARBA00004370"/>
    </source>
</evidence>
<dbReference type="GO" id="GO:0030968">
    <property type="term" value="P:endoplasmic reticulum unfolded protein response"/>
    <property type="evidence" value="ECO:0007669"/>
    <property type="project" value="TreeGrafter"/>
</dbReference>
<evidence type="ECO:0000256" key="6">
    <source>
        <dbReference type="SAM" id="Phobius"/>
    </source>
</evidence>
<evidence type="ECO:0000313" key="8">
    <source>
        <dbReference type="EMBL" id="ERF70879.1"/>
    </source>
</evidence>
<feature type="compositionally biased region" description="Pro residues" evidence="5">
    <location>
        <begin position="228"/>
        <end position="238"/>
    </location>
</feature>
<keyword evidence="2 6" id="KW-0812">Transmembrane</keyword>
<feature type="compositionally biased region" description="Basic residues" evidence="5">
    <location>
        <begin position="153"/>
        <end position="174"/>
    </location>
</feature>
<feature type="compositionally biased region" description="Low complexity" evidence="5">
    <location>
        <begin position="115"/>
        <end position="129"/>
    </location>
</feature>
<sequence length="773" mass="83973">MASSNAATPGPPLAEQSGSSDMPLDTIVLHVLSPSVEVSGGRITFPSIPLDTKISRLKSRIQHSMITPAPPERQRLIYRGRPLLDMETTLRQVLQSQLNASTDESPTYTFHLVISPAPGSMPSGTPPTSQNHVSQHRSTAPPSSQLPSAAPHPQHHDHHHGHHHAHHHDHHHDHQPRGHLPVHPVMAQAHAAQAMLQHQLNQLQQQIAITSLMAQGQAQGQGHRHPQHQPPQMPPLPPSAGNMQAFQAAIMQQQQIRAHAGMHGIHNPAVNGTPSGLPFGQTASAPLGPITTRVHESVGPDGQRTRVVVNETTFQISRQSTPVPAADRTDASQHAERPSHASTASGPQPLPTGLHQHRNQPLPFPPSFHHGERQDPLSTMSSFVPQPPVYQPPVPDFNRPTASTTTTAWLLSSPNGPQALVFAPGHGLFTSAPLTTQPSTRITRPREGLRFQQTPSGHIRPQNPANIPALPVLDPAVANAQPQQALEAVVRARNAARQAAAGADGNADADANNEALRTIMSRVWTFVKLYFVIFMFTEPGTWFRWGCIFAAALVAIMPSTTVFRGFAARLQEQVDGLVQPPAIPVPAMPPPAVLGRRQNEAQLREGGPAAETTRPEEGVRRQGEPDPTATAARLVEEHRQRQPNDMLWDSLQRAERAIGLFVASLIPGVGERHVRVREEARREAERVERERIERERVAAEEEEARKNEEEEGKEKEEKGKAEDKADGDGGGEIGECSGDAEKNAKMTEASSAAIGGERKGKERAVEEEPSIQV</sequence>
<dbReference type="Gene3D" id="3.10.20.90">
    <property type="entry name" value="Phosphatidylinositol 3-kinase Catalytic Subunit, Chain A, domain 1"/>
    <property type="match status" value="1"/>
</dbReference>
<dbReference type="GeneID" id="19237455"/>
<dbReference type="eggNOG" id="ENOG502SAFQ">
    <property type="taxonomic scope" value="Eukaryota"/>
</dbReference>
<proteinExistence type="predicted"/>
<feature type="transmembrane region" description="Helical" evidence="6">
    <location>
        <begin position="542"/>
        <end position="563"/>
    </location>
</feature>
<reference evidence="9" key="1">
    <citation type="journal article" date="2014" name="BMC Genomics">
        <title>Genome characteristics reveal the impact of lichenization on lichen-forming fungus Endocarpon pusillum Hedwig (Verrucariales, Ascomycota).</title>
        <authorList>
            <person name="Wang Y.-Y."/>
            <person name="Liu B."/>
            <person name="Zhang X.-Y."/>
            <person name="Zhou Q.-M."/>
            <person name="Zhang T."/>
            <person name="Li H."/>
            <person name="Yu Y.-F."/>
            <person name="Zhang X.-L."/>
            <person name="Hao X.-Y."/>
            <person name="Wang M."/>
            <person name="Wang L."/>
            <person name="Wei J.-C."/>
        </authorList>
    </citation>
    <scope>NUCLEOTIDE SEQUENCE [LARGE SCALE GENOMIC DNA]</scope>
    <source>
        <strain evidence="9">Z07020 / HMAS-L-300199</strain>
    </source>
</reference>
<dbReference type="GO" id="GO:0016020">
    <property type="term" value="C:membrane"/>
    <property type="evidence" value="ECO:0007669"/>
    <property type="project" value="UniProtKB-SubCell"/>
</dbReference>
<dbReference type="OMA" id="NASWSRW"/>
<evidence type="ECO:0000256" key="5">
    <source>
        <dbReference type="SAM" id="MobiDB-lite"/>
    </source>
</evidence>
<dbReference type="RefSeq" id="XP_007803498.1">
    <property type="nucleotide sequence ID" value="XM_007805307.1"/>
</dbReference>
<feature type="compositionally biased region" description="Low complexity" evidence="5">
    <location>
        <begin position="140"/>
        <end position="152"/>
    </location>
</feature>
<name>U1HP97_ENDPU</name>
<feature type="region of interest" description="Disordered" evidence="5">
    <location>
        <begin position="315"/>
        <end position="396"/>
    </location>
</feature>
<evidence type="ECO:0000313" key="9">
    <source>
        <dbReference type="Proteomes" id="UP000019373"/>
    </source>
</evidence>
<dbReference type="PANTHER" id="PTHR12943:SF27">
    <property type="entry name" value="HOMOCYSTEINE-INDUCED ENDOPLASMIC RETICULUM PROTEIN, ISOFORM A"/>
    <property type="match status" value="1"/>
</dbReference>
<feature type="domain" description="Ubiquitin-like" evidence="7">
    <location>
        <begin position="32"/>
        <end position="88"/>
    </location>
</feature>
<feature type="region of interest" description="Disordered" evidence="5">
    <location>
        <begin position="601"/>
        <end position="628"/>
    </location>
</feature>
<accession>U1HP97</accession>
<dbReference type="AlphaFoldDB" id="U1HP97"/>
<keyword evidence="9" id="KW-1185">Reference proteome</keyword>
<keyword evidence="4 6" id="KW-0472">Membrane</keyword>
<dbReference type="Pfam" id="PF00240">
    <property type="entry name" value="ubiquitin"/>
    <property type="match status" value="1"/>
</dbReference>
<gene>
    <name evidence="8" type="ORF">EPUS_02401</name>
</gene>
<feature type="region of interest" description="Disordered" evidence="5">
    <location>
        <begin position="214"/>
        <end position="241"/>
    </location>
</feature>
<dbReference type="HOGENOM" id="CLU_019096_0_0_1"/>
<feature type="region of interest" description="Disordered" evidence="5">
    <location>
        <begin position="1"/>
        <end position="21"/>
    </location>
</feature>
<feature type="region of interest" description="Disordered" evidence="5">
    <location>
        <begin position="696"/>
        <end position="773"/>
    </location>
</feature>
<dbReference type="PANTHER" id="PTHR12943">
    <property type="entry name" value="HOMOCYSTEINE-RESPONSIVE ENDOPLASMIC RETICULUM-RESIDENT UNIQUITIN-LIKE DOMAIN HERPUD PROTEIN FAMILY MEMBER"/>
    <property type="match status" value="1"/>
</dbReference>
<dbReference type="PROSITE" id="PS50053">
    <property type="entry name" value="UBIQUITIN_2"/>
    <property type="match status" value="1"/>
</dbReference>
<dbReference type="SUPFAM" id="SSF54236">
    <property type="entry name" value="Ubiquitin-like"/>
    <property type="match status" value="1"/>
</dbReference>
<evidence type="ECO:0000256" key="3">
    <source>
        <dbReference type="ARBA" id="ARBA00022989"/>
    </source>
</evidence>
<feature type="compositionally biased region" description="Basic and acidic residues" evidence="5">
    <location>
        <begin position="613"/>
        <end position="624"/>
    </location>
</feature>
<feature type="compositionally biased region" description="Basic and acidic residues" evidence="5">
    <location>
        <begin position="696"/>
        <end position="727"/>
    </location>
</feature>
<dbReference type="InterPro" id="IPR000626">
    <property type="entry name" value="Ubiquitin-like_dom"/>
</dbReference>
<protein>
    <recommendedName>
        <fullName evidence="7">Ubiquitin-like domain-containing protein</fullName>
    </recommendedName>
</protein>
<comment type="subcellular location">
    <subcellularLocation>
        <location evidence="1">Membrane</location>
    </subcellularLocation>
</comment>
<organism evidence="8 9">
    <name type="scientific">Endocarpon pusillum (strain Z07020 / HMAS-L-300199)</name>
    <name type="common">Lichen-forming fungus</name>
    <dbReference type="NCBI Taxonomy" id="1263415"/>
    <lineage>
        <taxon>Eukaryota</taxon>
        <taxon>Fungi</taxon>
        <taxon>Dikarya</taxon>
        <taxon>Ascomycota</taxon>
        <taxon>Pezizomycotina</taxon>
        <taxon>Eurotiomycetes</taxon>
        <taxon>Chaetothyriomycetidae</taxon>
        <taxon>Verrucariales</taxon>
        <taxon>Verrucariaceae</taxon>
        <taxon>Endocarpon</taxon>
    </lineage>
</organism>
<dbReference type="InterPro" id="IPR039751">
    <property type="entry name" value="HERPUD1/2"/>
</dbReference>
<dbReference type="Proteomes" id="UP000019373">
    <property type="component" value="Unassembled WGS sequence"/>
</dbReference>
<dbReference type="CDD" id="cd17039">
    <property type="entry name" value="Ubl_ubiquitin_like"/>
    <property type="match status" value="1"/>
</dbReference>
<evidence type="ECO:0000256" key="2">
    <source>
        <dbReference type="ARBA" id="ARBA00022692"/>
    </source>
</evidence>
<feature type="compositionally biased region" description="Basic and acidic residues" evidence="5">
    <location>
        <begin position="756"/>
        <end position="766"/>
    </location>
</feature>
<keyword evidence="3 6" id="KW-1133">Transmembrane helix</keyword>
<feature type="region of interest" description="Disordered" evidence="5">
    <location>
        <begin position="112"/>
        <end position="180"/>
    </location>
</feature>
<dbReference type="OrthoDB" id="21589at2759"/>
<feature type="compositionally biased region" description="Pro residues" evidence="5">
    <location>
        <begin position="385"/>
        <end position="395"/>
    </location>
</feature>
<evidence type="ECO:0000256" key="4">
    <source>
        <dbReference type="ARBA" id="ARBA00023136"/>
    </source>
</evidence>
<dbReference type="EMBL" id="KE721278">
    <property type="protein sequence ID" value="ERF70879.1"/>
    <property type="molecule type" value="Genomic_DNA"/>
</dbReference>
<feature type="compositionally biased region" description="Basic and acidic residues" evidence="5">
    <location>
        <begin position="327"/>
        <end position="339"/>
    </location>
</feature>